<evidence type="ECO:0000256" key="6">
    <source>
        <dbReference type="SAM" id="MobiDB-lite"/>
    </source>
</evidence>
<keyword evidence="2 5" id="KW-0227">DNA damage</keyword>
<reference evidence="7" key="1">
    <citation type="journal article" date="2014" name="Int. J. Syst. Evol. Microbiol.">
        <title>Complete genome sequence of Corynebacterium casei LMG S-19264T (=DSM 44701T), isolated from a smear-ripened cheese.</title>
        <authorList>
            <consortium name="US DOE Joint Genome Institute (JGI-PGF)"/>
            <person name="Walter F."/>
            <person name="Albersmeier A."/>
            <person name="Kalinowski J."/>
            <person name="Ruckert C."/>
        </authorList>
    </citation>
    <scope>NUCLEOTIDE SEQUENCE</scope>
    <source>
        <strain evidence="7">CGMCC 4.7278</strain>
    </source>
</reference>
<dbReference type="CDD" id="cd00540">
    <property type="entry name" value="AAG"/>
    <property type="match status" value="1"/>
</dbReference>
<dbReference type="InterPro" id="IPR036995">
    <property type="entry name" value="MPG_sf"/>
</dbReference>
<dbReference type="EC" id="3.2.2.-" evidence="5"/>
<dbReference type="PANTHER" id="PTHR10429:SF0">
    <property type="entry name" value="DNA-3-METHYLADENINE GLYCOSYLASE"/>
    <property type="match status" value="1"/>
</dbReference>
<dbReference type="Gene3D" id="3.10.300.10">
    <property type="entry name" value="Methylpurine-DNA glycosylase (MPG)"/>
    <property type="match status" value="1"/>
</dbReference>
<organism evidence="7 8">
    <name type="scientific">Nocardia camponoti</name>
    <dbReference type="NCBI Taxonomy" id="1616106"/>
    <lineage>
        <taxon>Bacteria</taxon>
        <taxon>Bacillati</taxon>
        <taxon>Actinomycetota</taxon>
        <taxon>Actinomycetes</taxon>
        <taxon>Mycobacteriales</taxon>
        <taxon>Nocardiaceae</taxon>
        <taxon>Nocardia</taxon>
    </lineage>
</organism>
<protein>
    <recommendedName>
        <fullName evidence="5">Putative 3-methyladenine DNA glycosylase</fullName>
        <ecNumber evidence="5">3.2.2.-</ecNumber>
    </recommendedName>
</protein>
<evidence type="ECO:0000256" key="2">
    <source>
        <dbReference type="ARBA" id="ARBA00022763"/>
    </source>
</evidence>
<evidence type="ECO:0000256" key="1">
    <source>
        <dbReference type="ARBA" id="ARBA00009232"/>
    </source>
</evidence>
<keyword evidence="4 5" id="KW-0234">DNA repair</keyword>
<proteinExistence type="inferred from homology"/>
<evidence type="ECO:0000256" key="5">
    <source>
        <dbReference type="HAMAP-Rule" id="MF_00527"/>
    </source>
</evidence>
<evidence type="ECO:0000313" key="8">
    <source>
        <dbReference type="Proteomes" id="UP000612956"/>
    </source>
</evidence>
<dbReference type="HAMAP" id="MF_00527">
    <property type="entry name" value="3MGH"/>
    <property type="match status" value="1"/>
</dbReference>
<comment type="caution">
    <text evidence="7">The sequence shown here is derived from an EMBL/GenBank/DDBJ whole genome shotgun (WGS) entry which is preliminary data.</text>
</comment>
<name>A0A917VEQ2_9NOCA</name>
<dbReference type="InterPro" id="IPR011034">
    <property type="entry name" value="Formyl_transferase-like_C_sf"/>
</dbReference>
<reference evidence="7" key="2">
    <citation type="submission" date="2020-09" db="EMBL/GenBank/DDBJ databases">
        <authorList>
            <person name="Sun Q."/>
            <person name="Zhou Y."/>
        </authorList>
    </citation>
    <scope>NUCLEOTIDE SEQUENCE</scope>
    <source>
        <strain evidence="7">CGMCC 4.7278</strain>
    </source>
</reference>
<dbReference type="AlphaFoldDB" id="A0A917VEQ2"/>
<evidence type="ECO:0000313" key="7">
    <source>
        <dbReference type="EMBL" id="GGK67024.1"/>
    </source>
</evidence>
<dbReference type="GO" id="GO:0003677">
    <property type="term" value="F:DNA binding"/>
    <property type="evidence" value="ECO:0007669"/>
    <property type="project" value="InterPro"/>
</dbReference>
<dbReference type="GO" id="GO:0006284">
    <property type="term" value="P:base-excision repair"/>
    <property type="evidence" value="ECO:0007669"/>
    <property type="project" value="InterPro"/>
</dbReference>
<dbReference type="RefSeq" id="WP_188830963.1">
    <property type="nucleotide sequence ID" value="NZ_BMMW01000006.1"/>
</dbReference>
<evidence type="ECO:0000256" key="3">
    <source>
        <dbReference type="ARBA" id="ARBA00022801"/>
    </source>
</evidence>
<dbReference type="EMBL" id="BMMW01000006">
    <property type="protein sequence ID" value="GGK67024.1"/>
    <property type="molecule type" value="Genomic_DNA"/>
</dbReference>
<dbReference type="PANTHER" id="PTHR10429">
    <property type="entry name" value="DNA-3-METHYLADENINE GLYCOSYLASE"/>
    <property type="match status" value="1"/>
</dbReference>
<dbReference type="Pfam" id="PF02245">
    <property type="entry name" value="Pur_DNA_glyco"/>
    <property type="match status" value="1"/>
</dbReference>
<keyword evidence="8" id="KW-1185">Reference proteome</keyword>
<dbReference type="GO" id="GO:0003905">
    <property type="term" value="F:alkylbase DNA N-glycosylase activity"/>
    <property type="evidence" value="ECO:0007669"/>
    <property type="project" value="InterPro"/>
</dbReference>
<feature type="region of interest" description="Disordered" evidence="6">
    <location>
        <begin position="185"/>
        <end position="209"/>
    </location>
</feature>
<dbReference type="Proteomes" id="UP000612956">
    <property type="component" value="Unassembled WGS sequence"/>
</dbReference>
<sequence length="209" mass="22324">MTAEELMVDPPTAARRLLGSVVWSGPVGMRVVEVEAYGGDPTGPWPDPAAHSWPGPTARNAAMFGPAGRLYLYRSYGIHVCANVTCGYDGAASGVLMRAGEIIAGHEEARARRPAARSDVDLARGPGNVGSALGFTFDDYGTELFDPFSPIRVDLREPIPAEQIAEGPRVGVSSAADVPWRFWLPDSPSVSAYRRSPRADSVKNSSRGR</sequence>
<keyword evidence="3 5" id="KW-0378">Hydrolase</keyword>
<comment type="similarity">
    <text evidence="1 5">Belongs to the DNA glycosylase MPG family.</text>
</comment>
<dbReference type="SUPFAM" id="SSF50486">
    <property type="entry name" value="FMT C-terminal domain-like"/>
    <property type="match status" value="1"/>
</dbReference>
<dbReference type="NCBIfam" id="NF002003">
    <property type="entry name" value="PRK00802.1-3"/>
    <property type="match status" value="1"/>
</dbReference>
<gene>
    <name evidence="7" type="ORF">GCM10011591_43960</name>
</gene>
<evidence type="ECO:0000256" key="4">
    <source>
        <dbReference type="ARBA" id="ARBA00023204"/>
    </source>
</evidence>
<accession>A0A917VEQ2</accession>
<dbReference type="InterPro" id="IPR003180">
    <property type="entry name" value="MPG"/>
</dbReference>
<dbReference type="NCBIfam" id="TIGR00567">
    <property type="entry name" value="3mg"/>
    <property type="match status" value="1"/>
</dbReference>